<dbReference type="Pfam" id="PF13828">
    <property type="entry name" value="DUF4190"/>
    <property type="match status" value="1"/>
</dbReference>
<dbReference type="InterPro" id="IPR025241">
    <property type="entry name" value="DUF4190"/>
</dbReference>
<evidence type="ECO:0000259" key="3">
    <source>
        <dbReference type="Pfam" id="PF13828"/>
    </source>
</evidence>
<evidence type="ECO:0000256" key="1">
    <source>
        <dbReference type="SAM" id="MobiDB-lite"/>
    </source>
</evidence>
<evidence type="ECO:0000313" key="5">
    <source>
        <dbReference type="Proteomes" id="UP001321477"/>
    </source>
</evidence>
<keyword evidence="2" id="KW-0472">Membrane</keyword>
<dbReference type="Proteomes" id="UP001321477">
    <property type="component" value="Chromosome"/>
</dbReference>
<sequence>MTDPNTPDPNASQVPPPPPAPPAQPAQQAPAYGAAPTYGETPSYAAPAAQKTNVLAIVSLVSAFFVSLVAIITGHIALSQIKKTGEQGRGLAIAGLIIGYVGLVLGIIALIAYFALIATAVSSGVITSY</sequence>
<feature type="compositionally biased region" description="Pro residues" evidence="1">
    <location>
        <begin position="14"/>
        <end position="24"/>
    </location>
</feature>
<keyword evidence="2" id="KW-1133">Transmembrane helix</keyword>
<keyword evidence="2" id="KW-0812">Transmembrane</keyword>
<feature type="compositionally biased region" description="Low complexity" evidence="1">
    <location>
        <begin position="25"/>
        <end position="36"/>
    </location>
</feature>
<gene>
    <name evidence="4" type="ORF">GCM10025870_26220</name>
</gene>
<protein>
    <recommendedName>
        <fullName evidence="3">DUF4190 domain-containing protein</fullName>
    </recommendedName>
</protein>
<evidence type="ECO:0000313" key="4">
    <source>
        <dbReference type="EMBL" id="BDZ55549.1"/>
    </source>
</evidence>
<keyword evidence="5" id="KW-1185">Reference proteome</keyword>
<feature type="transmembrane region" description="Helical" evidence="2">
    <location>
        <begin position="90"/>
        <end position="116"/>
    </location>
</feature>
<feature type="domain" description="DUF4190" evidence="3">
    <location>
        <begin position="54"/>
        <end position="109"/>
    </location>
</feature>
<organism evidence="4 5">
    <name type="scientific">Agromyces marinus</name>
    <dbReference type="NCBI Taxonomy" id="1389020"/>
    <lineage>
        <taxon>Bacteria</taxon>
        <taxon>Bacillati</taxon>
        <taxon>Actinomycetota</taxon>
        <taxon>Actinomycetes</taxon>
        <taxon>Micrococcales</taxon>
        <taxon>Microbacteriaceae</taxon>
        <taxon>Agromyces</taxon>
    </lineage>
</organism>
<feature type="transmembrane region" description="Helical" evidence="2">
    <location>
        <begin position="54"/>
        <end position="78"/>
    </location>
</feature>
<dbReference type="RefSeq" id="WP_234659688.1">
    <property type="nucleotide sequence ID" value="NZ_AP027734.1"/>
</dbReference>
<proteinExistence type="predicted"/>
<evidence type="ECO:0000256" key="2">
    <source>
        <dbReference type="SAM" id="Phobius"/>
    </source>
</evidence>
<accession>A0ABM8H417</accession>
<reference evidence="5" key="1">
    <citation type="journal article" date="2019" name="Int. J. Syst. Evol. Microbiol.">
        <title>The Global Catalogue of Microorganisms (GCM) 10K type strain sequencing project: providing services to taxonomists for standard genome sequencing and annotation.</title>
        <authorList>
            <consortium name="The Broad Institute Genomics Platform"/>
            <consortium name="The Broad Institute Genome Sequencing Center for Infectious Disease"/>
            <person name="Wu L."/>
            <person name="Ma J."/>
        </authorList>
    </citation>
    <scope>NUCLEOTIDE SEQUENCE [LARGE SCALE GENOMIC DNA]</scope>
    <source>
        <strain evidence="5">NBRC 109019</strain>
    </source>
</reference>
<dbReference type="EMBL" id="AP027734">
    <property type="protein sequence ID" value="BDZ55549.1"/>
    <property type="molecule type" value="Genomic_DNA"/>
</dbReference>
<feature type="region of interest" description="Disordered" evidence="1">
    <location>
        <begin position="1"/>
        <end position="36"/>
    </location>
</feature>
<name>A0ABM8H417_9MICO</name>